<reference evidence="2" key="1">
    <citation type="journal article" date="2007" name="Plant Cell">
        <title>Dothideomycete-plant interactions illuminated by genome sequencing and EST analysis of the wheat pathogen Stagonospora nodorum.</title>
        <authorList>
            <person name="Hane J.K."/>
            <person name="Lowe R.G."/>
            <person name="Solomon P.S."/>
            <person name="Tan K.C."/>
            <person name="Schoch C.L."/>
            <person name="Spatafora J.W."/>
            <person name="Crous P.W."/>
            <person name="Kodira C."/>
            <person name="Birren B.W."/>
            <person name="Galagan J.E."/>
            <person name="Torriani S.F."/>
            <person name="McDonald B.A."/>
            <person name="Oliver R.P."/>
        </authorList>
    </citation>
    <scope>NUCLEOTIDE SEQUENCE [LARGE SCALE GENOMIC DNA]</scope>
    <source>
        <strain evidence="2">SN15 / ATCC MYA-4574 / FGSC 10173</strain>
    </source>
</reference>
<dbReference type="VEuPathDB" id="FungiDB:JI435_093220"/>
<dbReference type="EMBL" id="CH445338">
    <property type="protein sequence ID" value="EAT83514.1"/>
    <property type="molecule type" value="Genomic_DNA"/>
</dbReference>
<dbReference type="Proteomes" id="UP000001055">
    <property type="component" value="Unassembled WGS sequence"/>
</dbReference>
<dbReference type="RefSeq" id="XP_001799617.1">
    <property type="nucleotide sequence ID" value="XM_001799565.1"/>
</dbReference>
<evidence type="ECO:0000313" key="2">
    <source>
        <dbReference type="Proteomes" id="UP000001055"/>
    </source>
</evidence>
<dbReference type="SUPFAM" id="SSF48403">
    <property type="entry name" value="Ankyrin repeat"/>
    <property type="match status" value="1"/>
</dbReference>
<evidence type="ECO:0000313" key="1">
    <source>
        <dbReference type="EMBL" id="EAT83514.1"/>
    </source>
</evidence>
<protein>
    <submittedName>
        <fullName evidence="1">Uncharacterized protein</fullName>
    </submittedName>
</protein>
<gene>
    <name evidence="1" type="ORF">SNOG_09322</name>
</gene>
<dbReference type="GeneID" id="5976518"/>
<dbReference type="KEGG" id="pno:SNOG_09322"/>
<dbReference type="InterPro" id="IPR036770">
    <property type="entry name" value="Ankyrin_rpt-contain_sf"/>
</dbReference>
<organism evidence="1 2">
    <name type="scientific">Phaeosphaeria nodorum (strain SN15 / ATCC MYA-4574 / FGSC 10173)</name>
    <name type="common">Glume blotch fungus</name>
    <name type="synonym">Parastagonospora nodorum</name>
    <dbReference type="NCBI Taxonomy" id="321614"/>
    <lineage>
        <taxon>Eukaryota</taxon>
        <taxon>Fungi</taxon>
        <taxon>Dikarya</taxon>
        <taxon>Ascomycota</taxon>
        <taxon>Pezizomycotina</taxon>
        <taxon>Dothideomycetes</taxon>
        <taxon>Pleosporomycetidae</taxon>
        <taxon>Pleosporales</taxon>
        <taxon>Pleosporineae</taxon>
        <taxon>Phaeosphaeriaceae</taxon>
        <taxon>Parastagonospora</taxon>
    </lineage>
</organism>
<name>Q0UFZ2_PHANO</name>
<dbReference type="Pfam" id="PF13637">
    <property type="entry name" value="Ank_4"/>
    <property type="match status" value="1"/>
</dbReference>
<dbReference type="InParanoid" id="Q0UFZ2"/>
<dbReference type="InterPro" id="IPR002110">
    <property type="entry name" value="Ankyrin_rpt"/>
</dbReference>
<sequence length="157" mass="17000">MVQLLLQRDKVSRNSALRAAELNGHEAGCQLLYTKIKEGDTNDLTDAVVAAAEGGHLKAVVTLLHHGADAIESNDDLPAIFCALLNEHMSMFYCLIDYGATVPPLSIRNSFIERAGKDGQFQMHADPLTVVDHFVTNTSDSAISPTWFTDTVSNSAV</sequence>
<accession>Q0UFZ2</accession>
<dbReference type="AlphaFoldDB" id="Q0UFZ2"/>
<dbReference type="Gene3D" id="1.25.40.20">
    <property type="entry name" value="Ankyrin repeat-containing domain"/>
    <property type="match status" value="1"/>
</dbReference>
<proteinExistence type="predicted"/>